<keyword evidence="3" id="KW-1185">Reference proteome</keyword>
<evidence type="ECO:0000313" key="3">
    <source>
        <dbReference type="Proteomes" id="UP001164743"/>
    </source>
</evidence>
<reference evidence="2" key="1">
    <citation type="submission" date="2022-10" db="EMBL/GenBank/DDBJ databases">
        <title>Puccinia triticina Genome sequencing and assembly.</title>
        <authorList>
            <person name="Li C."/>
        </authorList>
    </citation>
    <scope>NUCLEOTIDE SEQUENCE</scope>
    <source>
        <strain evidence="2">Pt15</strain>
    </source>
</reference>
<dbReference type="Proteomes" id="UP001164743">
    <property type="component" value="Chromosome 6A"/>
</dbReference>
<evidence type="ECO:0000313" key="2">
    <source>
        <dbReference type="EMBL" id="WAQ85671.1"/>
    </source>
</evidence>
<dbReference type="EMBL" id="CP110426">
    <property type="protein sequence ID" value="WAQ85671.1"/>
    <property type="molecule type" value="Genomic_DNA"/>
</dbReference>
<protein>
    <submittedName>
        <fullName evidence="2">Uncharacterized protein</fullName>
    </submittedName>
</protein>
<feature type="compositionally biased region" description="Basic and acidic residues" evidence="1">
    <location>
        <begin position="15"/>
        <end position="25"/>
    </location>
</feature>
<dbReference type="GeneID" id="77810884"/>
<sequence length="61" mass="6448">MSPLDRPEVATQRATRPDAPSRRPSGDQAGGQHADARSLRVPAGVRMSCAIGCRPHVGLVM</sequence>
<dbReference type="RefSeq" id="XP_053021226.1">
    <property type="nucleotide sequence ID" value="XM_053169989.1"/>
</dbReference>
<gene>
    <name evidence="2" type="ORF">PtA15_6A299</name>
</gene>
<feature type="region of interest" description="Disordered" evidence="1">
    <location>
        <begin position="1"/>
        <end position="41"/>
    </location>
</feature>
<accession>A0ABY7CKB6</accession>
<proteinExistence type="predicted"/>
<evidence type="ECO:0000256" key="1">
    <source>
        <dbReference type="SAM" id="MobiDB-lite"/>
    </source>
</evidence>
<organism evidence="2 3">
    <name type="scientific">Puccinia triticina</name>
    <dbReference type="NCBI Taxonomy" id="208348"/>
    <lineage>
        <taxon>Eukaryota</taxon>
        <taxon>Fungi</taxon>
        <taxon>Dikarya</taxon>
        <taxon>Basidiomycota</taxon>
        <taxon>Pucciniomycotina</taxon>
        <taxon>Pucciniomycetes</taxon>
        <taxon>Pucciniales</taxon>
        <taxon>Pucciniaceae</taxon>
        <taxon>Puccinia</taxon>
    </lineage>
</organism>
<name>A0ABY7CKB6_9BASI</name>